<evidence type="ECO:0000313" key="2">
    <source>
        <dbReference type="EMBL" id="AMJ78871.1"/>
    </source>
</evidence>
<proteinExistence type="predicted"/>
<keyword evidence="1" id="KW-1133">Transmembrane helix</keyword>
<dbReference type="RefSeq" id="WP_015067389.1">
    <property type="nucleotide sequence ID" value="NZ_CAXGIV010000038.1"/>
</dbReference>
<accession>A0AAC8XKS3</accession>
<keyword evidence="1" id="KW-0812">Transmembrane</keyword>
<protein>
    <submittedName>
        <fullName evidence="2">Uncharacterized protein</fullName>
    </submittedName>
</protein>
<dbReference type="AlphaFoldDB" id="A0AAC8XKS3"/>
<feature type="transmembrane region" description="Helical" evidence="1">
    <location>
        <begin position="38"/>
        <end position="60"/>
    </location>
</feature>
<gene>
    <name evidence="2" type="ORF">AV942_11505</name>
</gene>
<dbReference type="Proteomes" id="UP000061468">
    <property type="component" value="Chromosome"/>
</dbReference>
<name>A0AAC8XKS3_9ALTE</name>
<reference evidence="2 3" key="1">
    <citation type="submission" date="2015-12" db="EMBL/GenBank/DDBJ databases">
        <title>Intraspecies pangenome expansion in the marine bacterium Alteromonas.</title>
        <authorList>
            <person name="Lopez-Perez M."/>
            <person name="Rodriguez-Valera F."/>
        </authorList>
    </citation>
    <scope>NUCLEOTIDE SEQUENCE [LARGE SCALE GENOMIC DNA]</scope>
    <source>
        <strain evidence="2 3">UM8</strain>
    </source>
</reference>
<dbReference type="EMBL" id="CP013928">
    <property type="protein sequence ID" value="AMJ78871.1"/>
    <property type="molecule type" value="Genomic_DNA"/>
</dbReference>
<evidence type="ECO:0000256" key="1">
    <source>
        <dbReference type="SAM" id="Phobius"/>
    </source>
</evidence>
<evidence type="ECO:0000313" key="3">
    <source>
        <dbReference type="Proteomes" id="UP000061468"/>
    </source>
</evidence>
<organism evidence="2 3">
    <name type="scientific">Alteromonas mediterranea</name>
    <dbReference type="NCBI Taxonomy" id="314275"/>
    <lineage>
        <taxon>Bacteria</taxon>
        <taxon>Pseudomonadati</taxon>
        <taxon>Pseudomonadota</taxon>
        <taxon>Gammaproteobacteria</taxon>
        <taxon>Alteromonadales</taxon>
        <taxon>Alteromonadaceae</taxon>
        <taxon>Alteromonas/Salinimonas group</taxon>
        <taxon>Alteromonas</taxon>
    </lineage>
</organism>
<sequence>MALPWWRADARDWHTLTDSNARFFNEMAGKLFKSKSTLYSLAMLLTGIGSRYLTYGVGWLSKVIKMNAELSNQDLDDNTIYYLNTYMRTYLYRERINVRRSPELMSNVLVILDFLIEKGEVSGYLMRESIV</sequence>
<keyword evidence="1" id="KW-0472">Membrane</keyword>